<dbReference type="SUPFAM" id="SSF53756">
    <property type="entry name" value="UDP-Glycosyltransferase/glycogen phosphorylase"/>
    <property type="match status" value="1"/>
</dbReference>
<keyword evidence="2" id="KW-1185">Reference proteome</keyword>
<dbReference type="GO" id="GO:0016757">
    <property type="term" value="F:glycosyltransferase activity"/>
    <property type="evidence" value="ECO:0007669"/>
    <property type="project" value="UniProtKB-KW"/>
</dbReference>
<dbReference type="Pfam" id="PF13692">
    <property type="entry name" value="Glyco_trans_1_4"/>
    <property type="match status" value="1"/>
</dbReference>
<gene>
    <name evidence="1" type="ORF">NG800_007725</name>
</gene>
<dbReference type="RefSeq" id="WP_063968357.1">
    <property type="nucleotide sequence ID" value="NZ_JAMXLT020000011.1"/>
</dbReference>
<comment type="caution">
    <text evidence="1">The sequence shown here is derived from an EMBL/GenBank/DDBJ whole genome shotgun (WGS) entry which is preliminary data.</text>
</comment>
<sequence length="354" mass="40817">MANKILYIGNDILDVNCGADAVNKMNIGCLRSIFSDDLIIMPLTQNSILDKFRRYVGGVNSLIEEKILQILSLGGFQYVFLSNSLMGRVAKKIKDKFPNIQIVVFYHNIETYYAKELIKTHGIKHYFFYYNALFNETLASRFSDVRISLNLRDSNLLEKLYKVKANEIIPVSYKDNFDSMKVIKDFPDGHTYLFVGTSFFANIEGIRWFIKKIMPNVHGKLIIVGNGMENFKSEFSSDRTIVHGYVDNLADYYYGSSFVIAPIFVGGGMKTKIAEAVMYGKTVIGTKEAFEGYFPNNNVLLECNTEDEFINKINQIENNKLMYNFDARKYFLDYYSEQGTLRKFHKIFKKSDHL</sequence>
<keyword evidence="1" id="KW-0808">Transferase</keyword>
<accession>A0ABU4JGJ4</accession>
<reference evidence="1 2" key="1">
    <citation type="submission" date="2023-11" db="EMBL/GenBank/DDBJ databases">
        <title>First isolation, identification, and characterization of non-pathogenic Epilithonimonas ginsengisoli isolated from diseased farmed rainbow trout (Oncorhynchus mykiss) in Chile.</title>
        <authorList>
            <person name="Miranda C.D."/>
            <person name="Irgang R."/>
            <person name="Concha C."/>
            <person name="Rojas R."/>
            <person name="Avendano R."/>
        </authorList>
    </citation>
    <scope>NUCLEOTIDE SEQUENCE [LARGE SCALE GENOMIC DNA]</scope>
    <source>
        <strain evidence="1 2">FP99</strain>
    </source>
</reference>
<dbReference type="Gene3D" id="3.40.50.2000">
    <property type="entry name" value="Glycogen Phosphorylase B"/>
    <property type="match status" value="2"/>
</dbReference>
<name>A0ABU4JGJ4_9FLAO</name>
<organism evidence="1 2">
    <name type="scientific">Epilithonimonas ginsengisoli</name>
    <dbReference type="NCBI Taxonomy" id="1245592"/>
    <lineage>
        <taxon>Bacteria</taxon>
        <taxon>Pseudomonadati</taxon>
        <taxon>Bacteroidota</taxon>
        <taxon>Flavobacteriia</taxon>
        <taxon>Flavobacteriales</taxon>
        <taxon>Weeksellaceae</taxon>
        <taxon>Chryseobacterium group</taxon>
        <taxon>Epilithonimonas</taxon>
    </lineage>
</organism>
<keyword evidence="1" id="KW-0328">Glycosyltransferase</keyword>
<dbReference type="EMBL" id="JAMXLT020000011">
    <property type="protein sequence ID" value="MDW8548796.1"/>
    <property type="molecule type" value="Genomic_DNA"/>
</dbReference>
<dbReference type="EC" id="2.4.-.-" evidence="1"/>
<dbReference type="Proteomes" id="UP001204439">
    <property type="component" value="Unassembled WGS sequence"/>
</dbReference>
<evidence type="ECO:0000313" key="1">
    <source>
        <dbReference type="EMBL" id="MDW8548796.1"/>
    </source>
</evidence>
<proteinExistence type="predicted"/>
<protein>
    <submittedName>
        <fullName evidence="1">Glycosyltransferase</fullName>
        <ecNumber evidence="1">2.4.-.-</ecNumber>
    </submittedName>
</protein>
<evidence type="ECO:0000313" key="2">
    <source>
        <dbReference type="Proteomes" id="UP001204439"/>
    </source>
</evidence>